<evidence type="ECO:0000256" key="2">
    <source>
        <dbReference type="ARBA" id="ARBA00061659"/>
    </source>
</evidence>
<evidence type="ECO:0000313" key="5">
    <source>
        <dbReference type="Proteomes" id="UP001159364"/>
    </source>
</evidence>
<comment type="caution">
    <text evidence="4">The sequence shown here is derived from an EMBL/GenBank/DDBJ whole genome shotgun (WGS) entry which is preliminary data.</text>
</comment>
<dbReference type="Pfam" id="PF01535">
    <property type="entry name" value="PPR"/>
    <property type="match status" value="5"/>
</dbReference>
<feature type="repeat" description="PPR" evidence="3">
    <location>
        <begin position="77"/>
        <end position="107"/>
    </location>
</feature>
<dbReference type="InterPro" id="IPR002885">
    <property type="entry name" value="PPR_rpt"/>
</dbReference>
<dbReference type="Proteomes" id="UP001159364">
    <property type="component" value="Linkage Group LG07"/>
</dbReference>
<gene>
    <name evidence="4" type="ORF">K2173_015069</name>
</gene>
<dbReference type="InterPro" id="IPR046960">
    <property type="entry name" value="PPR_At4g14850-like_plant"/>
</dbReference>
<comment type="similarity">
    <text evidence="2">Belongs to the PPR family. PCMP-E subfamily.</text>
</comment>
<accession>A0AAV8T0V8</accession>
<dbReference type="PANTHER" id="PTHR47926:SF395">
    <property type="entry name" value="TETRATRICOPEPTIDE-LIKE HELICAL DOMAIN, DYW DOMAIN PROTEIN-RELATED"/>
    <property type="match status" value="1"/>
</dbReference>
<keyword evidence="5" id="KW-1185">Reference proteome</keyword>
<feature type="repeat" description="PPR" evidence="3">
    <location>
        <begin position="312"/>
        <end position="346"/>
    </location>
</feature>
<dbReference type="InterPro" id="IPR011990">
    <property type="entry name" value="TPR-like_helical_dom_sf"/>
</dbReference>
<dbReference type="Pfam" id="PF13041">
    <property type="entry name" value="PPR_2"/>
    <property type="match status" value="4"/>
</dbReference>
<evidence type="ECO:0000256" key="1">
    <source>
        <dbReference type="ARBA" id="ARBA00022737"/>
    </source>
</evidence>
<dbReference type="PANTHER" id="PTHR47926">
    <property type="entry name" value="PENTATRICOPEPTIDE REPEAT-CONTAINING PROTEIN"/>
    <property type="match status" value="1"/>
</dbReference>
<dbReference type="EMBL" id="JAIWQS010000007">
    <property type="protein sequence ID" value="KAJ8760402.1"/>
    <property type="molecule type" value="Genomic_DNA"/>
</dbReference>
<dbReference type="AlphaFoldDB" id="A0AAV8T0V8"/>
<dbReference type="NCBIfam" id="TIGR00756">
    <property type="entry name" value="PPR"/>
    <property type="match status" value="6"/>
</dbReference>
<feature type="repeat" description="PPR" evidence="3">
    <location>
        <begin position="382"/>
        <end position="412"/>
    </location>
</feature>
<dbReference type="PROSITE" id="PS51375">
    <property type="entry name" value="PPR"/>
    <property type="match status" value="7"/>
</dbReference>
<dbReference type="FunFam" id="1.25.40.10:FF:000968">
    <property type="entry name" value="Pentatricopeptide repeat-containing protein, mitochondrial"/>
    <property type="match status" value="1"/>
</dbReference>
<keyword evidence="1" id="KW-0677">Repeat</keyword>
<feature type="repeat" description="PPR" evidence="3">
    <location>
        <begin position="108"/>
        <end position="142"/>
    </location>
</feature>
<evidence type="ECO:0000313" key="4">
    <source>
        <dbReference type="EMBL" id="KAJ8760402.1"/>
    </source>
</evidence>
<reference evidence="4 5" key="1">
    <citation type="submission" date="2021-09" db="EMBL/GenBank/DDBJ databases">
        <title>Genomic insights and catalytic innovation underlie evolution of tropane alkaloids biosynthesis.</title>
        <authorList>
            <person name="Wang Y.-J."/>
            <person name="Tian T."/>
            <person name="Huang J.-P."/>
            <person name="Huang S.-X."/>
        </authorList>
    </citation>
    <scope>NUCLEOTIDE SEQUENCE [LARGE SCALE GENOMIC DNA]</scope>
    <source>
        <strain evidence="4">KIB-2018</strain>
        <tissue evidence="4">Leaf</tissue>
    </source>
</reference>
<feature type="repeat" description="PPR" evidence="3">
    <location>
        <begin position="413"/>
        <end position="447"/>
    </location>
</feature>
<dbReference type="GO" id="GO:0009451">
    <property type="term" value="P:RNA modification"/>
    <property type="evidence" value="ECO:0007669"/>
    <property type="project" value="InterPro"/>
</dbReference>
<dbReference type="GO" id="GO:0003723">
    <property type="term" value="F:RNA binding"/>
    <property type="evidence" value="ECO:0007669"/>
    <property type="project" value="InterPro"/>
</dbReference>
<evidence type="ECO:0008006" key="6">
    <source>
        <dbReference type="Google" id="ProtNLM"/>
    </source>
</evidence>
<evidence type="ECO:0000256" key="3">
    <source>
        <dbReference type="PROSITE-ProRule" id="PRU00708"/>
    </source>
</evidence>
<feature type="repeat" description="PPR" evidence="3">
    <location>
        <begin position="211"/>
        <end position="245"/>
    </location>
</feature>
<dbReference type="FunFam" id="1.25.40.10:FF:000409">
    <property type="entry name" value="Pentatricopeptide repeat-containing protein, chloroplastic"/>
    <property type="match status" value="1"/>
</dbReference>
<feature type="repeat" description="PPR" evidence="3">
    <location>
        <begin position="7"/>
        <end position="41"/>
    </location>
</feature>
<dbReference type="Pfam" id="PF20431">
    <property type="entry name" value="E_motif"/>
    <property type="match status" value="1"/>
</dbReference>
<proteinExistence type="inferred from homology"/>
<name>A0AAV8T0V8_9ROSI</name>
<dbReference type="Gene3D" id="1.25.40.10">
    <property type="entry name" value="Tetratricopeptide repeat domain"/>
    <property type="match status" value="4"/>
</dbReference>
<dbReference type="FunFam" id="1.25.40.10:FF:000031">
    <property type="entry name" value="Pentatricopeptide repeat-containing protein mitochondrial"/>
    <property type="match status" value="1"/>
</dbReference>
<dbReference type="InterPro" id="IPR046848">
    <property type="entry name" value="E_motif"/>
</dbReference>
<sequence>MVTPSITNRLWNSKIRQFLNQGKAQKALLLFRQMKQSGTQPDNFTFLFIFKACAILSNVTQTLLFHTHVAKSPFLTDSFVQTSLLHVYAKSDRLDLAYQVFAQMPKRDVASWNAMLVGFVQTGDFDTAFDIFREMRVGGALPDSVTIMGLSQAVSEVKNLELAKGVHSFGIRVGVDSDVSVANTWMSLYAKCGDLEFAESIFNGIEACLRSVISWNSMIASYSKFEKYVDALNSYKLMLHDGYKPDISTIISLLSSFVQPEAVFQGMLIHSQAIKYGFCLDVCVANTLVSMYSKCGVIDSARCLFDGMHDRTAVSWSVLIAGYARNGNVDEVLALFNAMEAADEKPNLVAMLSIISGCGQAGILELGKWMDAYADSNGLKDNAVVCNALIDMYAKCGSMPDAQEIFYAMSNRTIVSWTAMIAGYALNGLFGEALDHFYQMLKVGLKPNHVTFLAVLQACSHAGFLEKGRECFNMMTNVYKINPGLDHYSCMVDLLGRRGKLKEAMELIEAMSVKPDAAIWGTLLNACKIHCNIAIGEYAAHHLFKLEPHKAVPYVEMANLYASARRWDGFRRIRTMMHFNRVRKNPGQSFVVMNGKSHAFTVDDRGHHEHKLIYEALDALMIHLKKAPYDIMMEFLNMN</sequence>
<organism evidence="4 5">
    <name type="scientific">Erythroxylum novogranatense</name>
    <dbReference type="NCBI Taxonomy" id="1862640"/>
    <lineage>
        <taxon>Eukaryota</taxon>
        <taxon>Viridiplantae</taxon>
        <taxon>Streptophyta</taxon>
        <taxon>Embryophyta</taxon>
        <taxon>Tracheophyta</taxon>
        <taxon>Spermatophyta</taxon>
        <taxon>Magnoliopsida</taxon>
        <taxon>eudicotyledons</taxon>
        <taxon>Gunneridae</taxon>
        <taxon>Pentapetalae</taxon>
        <taxon>rosids</taxon>
        <taxon>fabids</taxon>
        <taxon>Malpighiales</taxon>
        <taxon>Erythroxylaceae</taxon>
        <taxon>Erythroxylum</taxon>
    </lineage>
</organism>
<protein>
    <recommendedName>
        <fullName evidence="6">Chlororespiratory reduction 2</fullName>
    </recommendedName>
</protein>
<dbReference type="FunFam" id="1.25.40.10:FF:000280">
    <property type="entry name" value="Pentatricopeptide repeat-containing protein"/>
    <property type="match status" value="1"/>
</dbReference>